<proteinExistence type="predicted"/>
<name>A0A6A5BBN4_NAEFO</name>
<comment type="caution">
    <text evidence="2">The sequence shown here is derived from an EMBL/GenBank/DDBJ whole genome shotgun (WGS) entry which is preliminary data.</text>
</comment>
<dbReference type="OrthoDB" id="10497767at2759"/>
<feature type="compositionally biased region" description="Low complexity" evidence="1">
    <location>
        <begin position="62"/>
        <end position="81"/>
    </location>
</feature>
<dbReference type="Proteomes" id="UP000444721">
    <property type="component" value="Unassembled WGS sequence"/>
</dbReference>
<dbReference type="VEuPathDB" id="AmoebaDB:NF0022240"/>
<feature type="region of interest" description="Disordered" evidence="1">
    <location>
        <begin position="25"/>
        <end position="89"/>
    </location>
</feature>
<dbReference type="RefSeq" id="XP_044559220.1">
    <property type="nucleotide sequence ID" value="XM_044710185.1"/>
</dbReference>
<dbReference type="GeneID" id="68113757"/>
<dbReference type="VEuPathDB" id="AmoebaDB:FDP41_006539"/>
<feature type="compositionally biased region" description="Low complexity" evidence="1">
    <location>
        <begin position="25"/>
        <end position="45"/>
    </location>
</feature>
<organism evidence="2 3">
    <name type="scientific">Naegleria fowleri</name>
    <name type="common">Brain eating amoeba</name>
    <dbReference type="NCBI Taxonomy" id="5763"/>
    <lineage>
        <taxon>Eukaryota</taxon>
        <taxon>Discoba</taxon>
        <taxon>Heterolobosea</taxon>
        <taxon>Tetramitia</taxon>
        <taxon>Eutetramitia</taxon>
        <taxon>Vahlkampfiidae</taxon>
        <taxon>Naegleria</taxon>
    </lineage>
</organism>
<protein>
    <submittedName>
        <fullName evidence="2">Uncharacterized protein</fullName>
    </submittedName>
</protein>
<accession>A0A6A5BBN4</accession>
<gene>
    <name evidence="2" type="ORF">FDP41_006539</name>
</gene>
<sequence length="119" mass="13335">MTTTTLECTRAAPFTSNIGMMVDTSSVRTSLSSSPTSSSSTSSSSSHKKHSPLFERRHLTQPLSVSLKPSPSSSSSNKSLNGPTNLKPTFHLSQYYTRDEIEEIYFHWIENTHYIKLYE</sequence>
<evidence type="ECO:0000256" key="1">
    <source>
        <dbReference type="SAM" id="MobiDB-lite"/>
    </source>
</evidence>
<keyword evidence="3" id="KW-1185">Reference proteome</keyword>
<evidence type="ECO:0000313" key="2">
    <source>
        <dbReference type="EMBL" id="KAF0974507.1"/>
    </source>
</evidence>
<dbReference type="EMBL" id="VFQX01000052">
    <property type="protein sequence ID" value="KAF0974507.1"/>
    <property type="molecule type" value="Genomic_DNA"/>
</dbReference>
<reference evidence="2 3" key="1">
    <citation type="journal article" date="2019" name="Sci. Rep.">
        <title>Nanopore sequencing improves the draft genome of the human pathogenic amoeba Naegleria fowleri.</title>
        <authorList>
            <person name="Liechti N."/>
            <person name="Schurch N."/>
            <person name="Bruggmann R."/>
            <person name="Wittwer M."/>
        </authorList>
    </citation>
    <scope>NUCLEOTIDE SEQUENCE [LARGE SCALE GENOMIC DNA]</scope>
    <source>
        <strain evidence="2 3">ATCC 30894</strain>
    </source>
</reference>
<evidence type="ECO:0000313" key="3">
    <source>
        <dbReference type="Proteomes" id="UP000444721"/>
    </source>
</evidence>
<dbReference type="AlphaFoldDB" id="A0A6A5BBN4"/>